<proteinExistence type="predicted"/>
<accession>A0A1F6EAI8</accession>
<dbReference type="AlphaFoldDB" id="A0A1F6EAI8"/>
<protein>
    <submittedName>
        <fullName evidence="2">Uncharacterized protein</fullName>
    </submittedName>
</protein>
<feature type="transmembrane region" description="Helical" evidence="1">
    <location>
        <begin position="6"/>
        <end position="23"/>
    </location>
</feature>
<organism evidence="2 3">
    <name type="scientific">Candidatus Kaiserbacteria bacterium RIFCSPHIGHO2_12_FULL_53_13</name>
    <dbReference type="NCBI Taxonomy" id="1798502"/>
    <lineage>
        <taxon>Bacteria</taxon>
        <taxon>Candidatus Kaiseribacteriota</taxon>
    </lineage>
</organism>
<name>A0A1F6EAI8_9BACT</name>
<keyword evidence="1" id="KW-0472">Membrane</keyword>
<dbReference type="EMBL" id="MFLP01000022">
    <property type="protein sequence ID" value="OGG70590.1"/>
    <property type="molecule type" value="Genomic_DNA"/>
</dbReference>
<feature type="transmembrane region" description="Helical" evidence="1">
    <location>
        <begin position="108"/>
        <end position="125"/>
    </location>
</feature>
<feature type="transmembrane region" description="Helical" evidence="1">
    <location>
        <begin position="56"/>
        <end position="75"/>
    </location>
</feature>
<sequence>MVLGAIAALLGIVGYWLYFRSIFRGETKPHLFTWFTYFLIDIIVFAAQVVKGGGPGTWVTLTGVVGTLGVSLLALRFGEKHITKGDWASFIAAFFAIVLWRATNDPLIAVVIATVINFLAVLPTIRKSYLNPYQESVSIWALDIVRFALGIVALASLNMATILFPLGIITANLVLLGTILIRRRILTPPPHLIG</sequence>
<evidence type="ECO:0000313" key="3">
    <source>
        <dbReference type="Proteomes" id="UP000176689"/>
    </source>
</evidence>
<feature type="transmembrane region" description="Helical" evidence="1">
    <location>
        <begin position="137"/>
        <end position="156"/>
    </location>
</feature>
<feature type="transmembrane region" description="Helical" evidence="1">
    <location>
        <begin position="30"/>
        <end position="50"/>
    </location>
</feature>
<feature type="transmembrane region" description="Helical" evidence="1">
    <location>
        <begin position="162"/>
        <end position="181"/>
    </location>
</feature>
<reference evidence="2 3" key="1">
    <citation type="journal article" date="2016" name="Nat. Commun.">
        <title>Thousands of microbial genomes shed light on interconnected biogeochemical processes in an aquifer system.</title>
        <authorList>
            <person name="Anantharaman K."/>
            <person name="Brown C.T."/>
            <person name="Hug L.A."/>
            <person name="Sharon I."/>
            <person name="Castelle C.J."/>
            <person name="Probst A.J."/>
            <person name="Thomas B.C."/>
            <person name="Singh A."/>
            <person name="Wilkins M.J."/>
            <person name="Karaoz U."/>
            <person name="Brodie E.L."/>
            <person name="Williams K.H."/>
            <person name="Hubbard S.S."/>
            <person name="Banfield J.F."/>
        </authorList>
    </citation>
    <scope>NUCLEOTIDE SEQUENCE [LARGE SCALE GENOMIC DNA]</scope>
</reference>
<dbReference type="Proteomes" id="UP000176689">
    <property type="component" value="Unassembled WGS sequence"/>
</dbReference>
<keyword evidence="1" id="KW-0812">Transmembrane</keyword>
<feature type="transmembrane region" description="Helical" evidence="1">
    <location>
        <begin position="87"/>
        <end position="102"/>
    </location>
</feature>
<keyword evidence="1" id="KW-1133">Transmembrane helix</keyword>
<evidence type="ECO:0000256" key="1">
    <source>
        <dbReference type="SAM" id="Phobius"/>
    </source>
</evidence>
<comment type="caution">
    <text evidence="2">The sequence shown here is derived from an EMBL/GenBank/DDBJ whole genome shotgun (WGS) entry which is preliminary data.</text>
</comment>
<evidence type="ECO:0000313" key="2">
    <source>
        <dbReference type="EMBL" id="OGG70590.1"/>
    </source>
</evidence>
<gene>
    <name evidence="2" type="ORF">A3F27_03065</name>
</gene>